<gene>
    <name evidence="1" type="ORF">HPB50_018480</name>
</gene>
<proteinExistence type="predicted"/>
<dbReference type="EMBL" id="CM023481">
    <property type="protein sequence ID" value="KAH6947354.1"/>
    <property type="molecule type" value="Genomic_DNA"/>
</dbReference>
<protein>
    <submittedName>
        <fullName evidence="1">Uncharacterized protein</fullName>
    </submittedName>
</protein>
<dbReference type="Proteomes" id="UP000821845">
    <property type="component" value="Chromosome 1"/>
</dbReference>
<organism evidence="1 2">
    <name type="scientific">Hyalomma asiaticum</name>
    <name type="common">Tick</name>
    <dbReference type="NCBI Taxonomy" id="266040"/>
    <lineage>
        <taxon>Eukaryota</taxon>
        <taxon>Metazoa</taxon>
        <taxon>Ecdysozoa</taxon>
        <taxon>Arthropoda</taxon>
        <taxon>Chelicerata</taxon>
        <taxon>Arachnida</taxon>
        <taxon>Acari</taxon>
        <taxon>Parasitiformes</taxon>
        <taxon>Ixodida</taxon>
        <taxon>Ixodoidea</taxon>
        <taxon>Ixodidae</taxon>
        <taxon>Hyalomminae</taxon>
        <taxon>Hyalomma</taxon>
    </lineage>
</organism>
<accession>A0ACB7TMJ2</accession>
<evidence type="ECO:0000313" key="1">
    <source>
        <dbReference type="EMBL" id="KAH6947354.1"/>
    </source>
</evidence>
<sequence length="192" mass="20040">MESGAAASSYPLHSWHPHVYAQPPKSPTPHSIAHILGIRDDTRNSDQPLNLSCPGRTTQPSSPGLAASPRASSAHDAKTAPSPLPALGTPSLPHADAQLALPKGEPIVTPGLERRAQHAAEAHSPAACRAAPTRARARAPTTGARRPAHRARSRLVAARPSPVHHNSSPLALRVVQRGFHPPKTSSACEGST</sequence>
<name>A0ACB7TMJ2_HYAAI</name>
<reference evidence="1" key="1">
    <citation type="submission" date="2020-05" db="EMBL/GenBank/DDBJ databases">
        <title>Large-scale comparative analyses of tick genomes elucidate their genetic diversity and vector capacities.</title>
        <authorList>
            <person name="Jia N."/>
            <person name="Wang J."/>
            <person name="Shi W."/>
            <person name="Du L."/>
            <person name="Sun Y."/>
            <person name="Zhan W."/>
            <person name="Jiang J."/>
            <person name="Wang Q."/>
            <person name="Zhang B."/>
            <person name="Ji P."/>
            <person name="Sakyi L.B."/>
            <person name="Cui X."/>
            <person name="Yuan T."/>
            <person name="Jiang B."/>
            <person name="Yang W."/>
            <person name="Lam T.T.-Y."/>
            <person name="Chang Q."/>
            <person name="Ding S."/>
            <person name="Wang X."/>
            <person name="Zhu J."/>
            <person name="Ruan X."/>
            <person name="Zhao L."/>
            <person name="Wei J."/>
            <person name="Que T."/>
            <person name="Du C."/>
            <person name="Cheng J."/>
            <person name="Dai P."/>
            <person name="Han X."/>
            <person name="Huang E."/>
            <person name="Gao Y."/>
            <person name="Liu J."/>
            <person name="Shao H."/>
            <person name="Ye R."/>
            <person name="Li L."/>
            <person name="Wei W."/>
            <person name="Wang X."/>
            <person name="Wang C."/>
            <person name="Yang T."/>
            <person name="Huo Q."/>
            <person name="Li W."/>
            <person name="Guo W."/>
            <person name="Chen H."/>
            <person name="Zhou L."/>
            <person name="Ni X."/>
            <person name="Tian J."/>
            <person name="Zhou Y."/>
            <person name="Sheng Y."/>
            <person name="Liu T."/>
            <person name="Pan Y."/>
            <person name="Xia L."/>
            <person name="Li J."/>
            <person name="Zhao F."/>
            <person name="Cao W."/>
        </authorList>
    </citation>
    <scope>NUCLEOTIDE SEQUENCE</scope>
    <source>
        <strain evidence="1">Hyas-2018</strain>
    </source>
</reference>
<keyword evidence="2" id="KW-1185">Reference proteome</keyword>
<comment type="caution">
    <text evidence="1">The sequence shown here is derived from an EMBL/GenBank/DDBJ whole genome shotgun (WGS) entry which is preliminary data.</text>
</comment>
<evidence type="ECO:0000313" key="2">
    <source>
        <dbReference type="Proteomes" id="UP000821845"/>
    </source>
</evidence>